<dbReference type="EMBL" id="WTYQ01000002">
    <property type="protein sequence ID" value="MXP25498.1"/>
    <property type="molecule type" value="Genomic_DNA"/>
</dbReference>
<evidence type="ECO:0000256" key="1">
    <source>
        <dbReference type="ARBA" id="ARBA00006484"/>
    </source>
</evidence>
<dbReference type="PANTHER" id="PTHR43639">
    <property type="entry name" value="OXIDOREDUCTASE, SHORT-CHAIN DEHYDROGENASE/REDUCTASE FAMILY (AFU_ORTHOLOGUE AFUA_5G02870)"/>
    <property type="match status" value="1"/>
</dbReference>
<dbReference type="Gene3D" id="3.40.50.720">
    <property type="entry name" value="NAD(P)-binding Rossmann-like Domain"/>
    <property type="match status" value="1"/>
</dbReference>
<sequence length="251" mass="27027">MSRPSVLITGAAKRIGAEIARHFGANGWHVVVHYNHSRDAAEALAAELPSAQSVSCDLAQSGAGLGMIEDLAARLDDWRVLINSASIFPPDAVTDLSPDVFSEVMQVNAKAPVRMAQAFLRSARAKTGRRVIQITDQKIANPNPDFFSYTMSKHALAATIPMMGMAADGDDRIYGLAPGAILPSHDQTAEEAETSHRMNLLHRRTGAEEVAEAALFLAQGWLASGQTLFVDSGQHLVPQTRDVLYLARETA</sequence>
<organism evidence="3 4">
    <name type="scientific">Altericroceibacterium indicum</name>
    <dbReference type="NCBI Taxonomy" id="374177"/>
    <lineage>
        <taxon>Bacteria</taxon>
        <taxon>Pseudomonadati</taxon>
        <taxon>Pseudomonadota</taxon>
        <taxon>Alphaproteobacteria</taxon>
        <taxon>Sphingomonadales</taxon>
        <taxon>Erythrobacteraceae</taxon>
        <taxon>Altericroceibacterium</taxon>
    </lineage>
</organism>
<dbReference type="Pfam" id="PF13561">
    <property type="entry name" value="adh_short_C2"/>
    <property type="match status" value="1"/>
</dbReference>
<comment type="similarity">
    <text evidence="1">Belongs to the short-chain dehydrogenases/reductases (SDR) family.</text>
</comment>
<evidence type="ECO:0000313" key="4">
    <source>
        <dbReference type="Proteomes" id="UP000460561"/>
    </source>
</evidence>
<dbReference type="Proteomes" id="UP000460561">
    <property type="component" value="Unassembled WGS sequence"/>
</dbReference>
<proteinExistence type="inferred from homology"/>
<dbReference type="InterPro" id="IPR036291">
    <property type="entry name" value="NAD(P)-bd_dom_sf"/>
</dbReference>
<reference evidence="3 4" key="1">
    <citation type="submission" date="2019-12" db="EMBL/GenBank/DDBJ databases">
        <title>Genomic-based taxomic classification of the family Erythrobacteraceae.</title>
        <authorList>
            <person name="Xu L."/>
        </authorList>
    </citation>
    <scope>NUCLEOTIDE SEQUENCE [LARGE SCALE GENOMIC DNA]</scope>
    <source>
        <strain evidence="3 4">DSM 18604</strain>
    </source>
</reference>
<comment type="caution">
    <text evidence="3">The sequence shown here is derived from an EMBL/GenBank/DDBJ whole genome shotgun (WGS) entry which is preliminary data.</text>
</comment>
<dbReference type="SUPFAM" id="SSF51735">
    <property type="entry name" value="NAD(P)-binding Rossmann-fold domains"/>
    <property type="match status" value="1"/>
</dbReference>
<keyword evidence="2" id="KW-0560">Oxidoreductase</keyword>
<evidence type="ECO:0000256" key="2">
    <source>
        <dbReference type="ARBA" id="ARBA00023002"/>
    </source>
</evidence>
<dbReference type="InterPro" id="IPR002347">
    <property type="entry name" value="SDR_fam"/>
</dbReference>
<dbReference type="PANTHER" id="PTHR43639:SF1">
    <property type="entry name" value="SHORT-CHAIN DEHYDROGENASE_REDUCTASE FAMILY PROTEIN"/>
    <property type="match status" value="1"/>
</dbReference>
<name>A0A845AEA1_9SPHN</name>
<evidence type="ECO:0000313" key="3">
    <source>
        <dbReference type="EMBL" id="MXP25498.1"/>
    </source>
</evidence>
<dbReference type="OrthoDB" id="9786360at2"/>
<dbReference type="GO" id="GO:0016491">
    <property type="term" value="F:oxidoreductase activity"/>
    <property type="evidence" value="ECO:0007669"/>
    <property type="project" value="UniProtKB-KW"/>
</dbReference>
<accession>A0A845AEA1</accession>
<keyword evidence="4" id="KW-1185">Reference proteome</keyword>
<gene>
    <name evidence="3" type="ORF">GRI39_05510</name>
</gene>
<dbReference type="AlphaFoldDB" id="A0A845AEA1"/>
<protein>
    <submittedName>
        <fullName evidence="3">SDR family oxidoreductase</fullName>
    </submittedName>
</protein>
<dbReference type="RefSeq" id="WP_160738724.1">
    <property type="nucleotide sequence ID" value="NZ_WTYQ01000002.1"/>
</dbReference>
<dbReference type="PRINTS" id="PR00081">
    <property type="entry name" value="GDHRDH"/>
</dbReference>